<dbReference type="EMBL" id="JAQGEC010000026">
    <property type="protein sequence ID" value="MDR9892709.1"/>
    <property type="molecule type" value="Genomic_DNA"/>
</dbReference>
<evidence type="ECO:0000313" key="2">
    <source>
        <dbReference type="Proteomes" id="UP001248822"/>
    </source>
</evidence>
<dbReference type="Proteomes" id="UP001248822">
    <property type="component" value="Unassembled WGS sequence"/>
</dbReference>
<evidence type="ECO:0000313" key="1">
    <source>
        <dbReference type="EMBL" id="MDR9892709.1"/>
    </source>
</evidence>
<gene>
    <name evidence="1" type="ORF">O7047_21050</name>
</gene>
<reference evidence="1" key="1">
    <citation type="submission" date="2022-12" db="EMBL/GenBank/DDBJ databases">
        <title>NDM-1 containing novel ST 2018 Pseudenterobacter timonensis.</title>
        <authorList>
            <person name="Halder G."/>
            <person name="Mandal S."/>
            <person name="Dutta S."/>
        </authorList>
    </citation>
    <scope>NUCLEOTIDE SEQUENCE</scope>
    <source>
        <strain evidence="1">CNCI147</strain>
    </source>
</reference>
<protein>
    <submittedName>
        <fullName evidence="1">Uncharacterized protein</fullName>
    </submittedName>
</protein>
<organism evidence="1 2">
    <name type="scientific">Pseudenterobacter timonensis</name>
    <dbReference type="NCBI Taxonomy" id="1755099"/>
    <lineage>
        <taxon>Bacteria</taxon>
        <taxon>Pseudomonadati</taxon>
        <taxon>Pseudomonadota</taxon>
        <taxon>Gammaproteobacteria</taxon>
        <taxon>Enterobacterales</taxon>
        <taxon>Enterobacteriaceae</taxon>
        <taxon>Pseudenterobacter</taxon>
    </lineage>
</organism>
<dbReference type="RefSeq" id="WP_310827728.1">
    <property type="nucleotide sequence ID" value="NZ_JAQGEC010000026.1"/>
</dbReference>
<sequence length="117" mass="13440">MADGNFHGFHKHKYPFRGEKAPDRISVLPNEGVRSESSDRQTSVKADRVWFYCCPAVSLRELHRMVKLEREEDKRTGMRAAVEMIVMSGPFREENLRNNVTFFPVAQGAPGAFVIHY</sequence>
<proteinExistence type="predicted"/>
<comment type="caution">
    <text evidence="1">The sequence shown here is derived from an EMBL/GenBank/DDBJ whole genome shotgun (WGS) entry which is preliminary data.</text>
</comment>
<name>A0AAE4DSK7_9ENTR</name>
<accession>A0AAE4DSK7</accession>
<dbReference type="AlphaFoldDB" id="A0AAE4DSK7"/>